<gene>
    <name evidence="6" type="ORF">H5410_044610</name>
</gene>
<comment type="similarity">
    <text evidence="1">Belongs to the cytochrome P450 family.</text>
</comment>
<dbReference type="Pfam" id="PF00067">
    <property type="entry name" value="p450"/>
    <property type="match status" value="1"/>
</dbReference>
<evidence type="ECO:0008006" key="8">
    <source>
        <dbReference type="Google" id="ProtNLM"/>
    </source>
</evidence>
<keyword evidence="7" id="KW-1185">Reference proteome</keyword>
<keyword evidence="4" id="KW-0408">Iron</keyword>
<keyword evidence="3" id="KW-0479">Metal-binding</keyword>
<dbReference type="SUPFAM" id="SSF48264">
    <property type="entry name" value="Cytochrome P450"/>
    <property type="match status" value="1"/>
</dbReference>
<reference evidence="6 7" key="1">
    <citation type="submission" date="2020-09" db="EMBL/GenBank/DDBJ databases">
        <title>De no assembly of potato wild relative species, Solanum commersonii.</title>
        <authorList>
            <person name="Cho K."/>
        </authorList>
    </citation>
    <scope>NUCLEOTIDE SEQUENCE [LARGE SCALE GENOMIC DNA]</scope>
    <source>
        <strain evidence="6">LZ3.2</strain>
        <tissue evidence="6">Leaf</tissue>
    </source>
</reference>
<evidence type="ECO:0000256" key="4">
    <source>
        <dbReference type="ARBA" id="ARBA00023004"/>
    </source>
</evidence>
<dbReference type="InterPro" id="IPR001128">
    <property type="entry name" value="Cyt_P450"/>
</dbReference>
<keyword evidence="2" id="KW-0349">Heme</keyword>
<protein>
    <recommendedName>
        <fullName evidence="8">Cytochrome P450</fullName>
    </recommendedName>
</protein>
<evidence type="ECO:0000313" key="7">
    <source>
        <dbReference type="Proteomes" id="UP000824120"/>
    </source>
</evidence>
<organism evidence="6 7">
    <name type="scientific">Solanum commersonii</name>
    <name type="common">Commerson's wild potato</name>
    <name type="synonym">Commerson's nightshade</name>
    <dbReference type="NCBI Taxonomy" id="4109"/>
    <lineage>
        <taxon>Eukaryota</taxon>
        <taxon>Viridiplantae</taxon>
        <taxon>Streptophyta</taxon>
        <taxon>Embryophyta</taxon>
        <taxon>Tracheophyta</taxon>
        <taxon>Spermatophyta</taxon>
        <taxon>Magnoliopsida</taxon>
        <taxon>eudicotyledons</taxon>
        <taxon>Gunneridae</taxon>
        <taxon>Pentapetalae</taxon>
        <taxon>asterids</taxon>
        <taxon>lamiids</taxon>
        <taxon>Solanales</taxon>
        <taxon>Solanaceae</taxon>
        <taxon>Solanoideae</taxon>
        <taxon>Solaneae</taxon>
        <taxon>Solanum</taxon>
    </lineage>
</organism>
<dbReference type="OrthoDB" id="1055148at2759"/>
<dbReference type="Proteomes" id="UP000824120">
    <property type="component" value="Chromosome 9"/>
</dbReference>
<dbReference type="AlphaFoldDB" id="A0A9J5XBE8"/>
<evidence type="ECO:0000313" key="6">
    <source>
        <dbReference type="EMBL" id="KAG5584176.1"/>
    </source>
</evidence>
<dbReference type="GO" id="GO:0005506">
    <property type="term" value="F:iron ion binding"/>
    <property type="evidence" value="ECO:0007669"/>
    <property type="project" value="InterPro"/>
</dbReference>
<dbReference type="GO" id="GO:0004497">
    <property type="term" value="F:monooxygenase activity"/>
    <property type="evidence" value="ECO:0007669"/>
    <property type="project" value="UniProtKB-KW"/>
</dbReference>
<sequence>MGHDVPKGTQVLVNIWAIGRDPECWNDPLEFKPERFLESKVDVKGHNHELIHLVLDEGCVLAFL</sequence>
<evidence type="ECO:0000256" key="5">
    <source>
        <dbReference type="ARBA" id="ARBA00023033"/>
    </source>
</evidence>
<dbReference type="EMBL" id="JACXVP010000009">
    <property type="protein sequence ID" value="KAG5584176.1"/>
    <property type="molecule type" value="Genomic_DNA"/>
</dbReference>
<evidence type="ECO:0000256" key="1">
    <source>
        <dbReference type="ARBA" id="ARBA00010617"/>
    </source>
</evidence>
<keyword evidence="5" id="KW-0503">Monooxygenase</keyword>
<keyword evidence="5" id="KW-0560">Oxidoreductase</keyword>
<dbReference type="Gene3D" id="1.10.630.10">
    <property type="entry name" value="Cytochrome P450"/>
    <property type="match status" value="1"/>
</dbReference>
<dbReference type="GO" id="GO:0020037">
    <property type="term" value="F:heme binding"/>
    <property type="evidence" value="ECO:0007669"/>
    <property type="project" value="InterPro"/>
</dbReference>
<dbReference type="PANTHER" id="PTHR47950:SF31">
    <property type="entry name" value="CYTOCHROME P450 76A1-LIKE"/>
    <property type="match status" value="1"/>
</dbReference>
<dbReference type="PANTHER" id="PTHR47950">
    <property type="entry name" value="CYTOCHROME P450, FAMILY 76, SUBFAMILY C, POLYPEPTIDE 5-RELATED"/>
    <property type="match status" value="1"/>
</dbReference>
<evidence type="ECO:0000256" key="2">
    <source>
        <dbReference type="ARBA" id="ARBA00022617"/>
    </source>
</evidence>
<name>A0A9J5XBE8_SOLCO</name>
<proteinExistence type="inferred from homology"/>
<evidence type="ECO:0000256" key="3">
    <source>
        <dbReference type="ARBA" id="ARBA00022723"/>
    </source>
</evidence>
<comment type="caution">
    <text evidence="6">The sequence shown here is derived from an EMBL/GenBank/DDBJ whole genome shotgun (WGS) entry which is preliminary data.</text>
</comment>
<dbReference type="GO" id="GO:0016705">
    <property type="term" value="F:oxidoreductase activity, acting on paired donors, with incorporation or reduction of molecular oxygen"/>
    <property type="evidence" value="ECO:0007669"/>
    <property type="project" value="InterPro"/>
</dbReference>
<dbReference type="InterPro" id="IPR036396">
    <property type="entry name" value="Cyt_P450_sf"/>
</dbReference>
<accession>A0A9J5XBE8</accession>